<dbReference type="EC" id="2.7.13.3" evidence="2"/>
<evidence type="ECO:0000256" key="1">
    <source>
        <dbReference type="ARBA" id="ARBA00000085"/>
    </source>
</evidence>
<comment type="caution">
    <text evidence="12">The sequence shown here is derived from an EMBL/GenBank/DDBJ whole genome shotgun (WGS) entry which is preliminary data.</text>
</comment>
<evidence type="ECO:0000256" key="4">
    <source>
        <dbReference type="ARBA" id="ARBA00022679"/>
    </source>
</evidence>
<gene>
    <name evidence="12" type="ORF">GCM10022255_079400</name>
</gene>
<dbReference type="InterPro" id="IPR036890">
    <property type="entry name" value="HATPase_C_sf"/>
</dbReference>
<evidence type="ECO:0000313" key="12">
    <source>
        <dbReference type="EMBL" id="GAA4258493.1"/>
    </source>
</evidence>
<dbReference type="SUPFAM" id="SSF55874">
    <property type="entry name" value="ATPase domain of HSP90 chaperone/DNA topoisomerase II/histidine kinase"/>
    <property type="match status" value="1"/>
</dbReference>
<evidence type="ECO:0000256" key="2">
    <source>
        <dbReference type="ARBA" id="ARBA00012438"/>
    </source>
</evidence>
<dbReference type="InterPro" id="IPR011712">
    <property type="entry name" value="Sig_transdc_His_kin_sub3_dim/P"/>
</dbReference>
<dbReference type="InterPro" id="IPR003594">
    <property type="entry name" value="HATPase_dom"/>
</dbReference>
<keyword evidence="3" id="KW-0597">Phosphoprotein</keyword>
<name>A0ABP8DL64_9ACTN</name>
<dbReference type="Gene3D" id="3.30.565.10">
    <property type="entry name" value="Histidine kinase-like ATPase, C-terminal domain"/>
    <property type="match status" value="1"/>
</dbReference>
<organism evidence="12 13">
    <name type="scientific">Dactylosporangium darangshiense</name>
    <dbReference type="NCBI Taxonomy" id="579108"/>
    <lineage>
        <taxon>Bacteria</taxon>
        <taxon>Bacillati</taxon>
        <taxon>Actinomycetota</taxon>
        <taxon>Actinomycetes</taxon>
        <taxon>Micromonosporales</taxon>
        <taxon>Micromonosporaceae</taxon>
        <taxon>Dactylosporangium</taxon>
    </lineage>
</organism>
<dbReference type="Gene3D" id="1.20.5.1930">
    <property type="match status" value="1"/>
</dbReference>
<keyword evidence="4" id="KW-0808">Transferase</keyword>
<protein>
    <recommendedName>
        <fullName evidence="2">histidine kinase</fullName>
        <ecNumber evidence="2">2.7.13.3</ecNumber>
    </recommendedName>
</protein>
<evidence type="ECO:0000259" key="11">
    <source>
        <dbReference type="Pfam" id="PF07730"/>
    </source>
</evidence>
<dbReference type="EMBL" id="BAABAT010000031">
    <property type="protein sequence ID" value="GAA4258493.1"/>
    <property type="molecule type" value="Genomic_DNA"/>
</dbReference>
<dbReference type="CDD" id="cd16917">
    <property type="entry name" value="HATPase_UhpB-NarQ-NarX-like"/>
    <property type="match status" value="1"/>
</dbReference>
<evidence type="ECO:0000256" key="9">
    <source>
        <dbReference type="SAM" id="MobiDB-lite"/>
    </source>
</evidence>
<keyword evidence="6" id="KW-0418">Kinase</keyword>
<sequence>MMRMPAGVIIAMYTPVGTRRRRGVGQTVRVRWRERIRRGWQTAVAWLRVSTPGQPPRLSGWAIAADVILAFVLCVGAVNGATEPNQRDADVPRFVFEPRQAAPIDPRETPDLRNRLEPKAPLAPEQPFPDGVWVPAEDGNQAGWLLVVAALTALPLATRRRYPLASFLVIAVCAFRVYRMDADPTWTVVASVIAAYSAPMYSRYRNLAVTSVVLAAALVVGDNRDILPSLPSGLATFLLLSSVGLAANAIHSWRQRAKTLEHEHETATQLAVDRERARLARELHDVVTHNVSVMVVQAGAARKVMDTAPDLAKEALLAVEAGGRAAMTELRQVIGLLTVDNDGNDLAPQPSLPEIADLAARVRETGVPVEVSLQTPDVPPGLGLTAYRVVQEALTNAVKHAAGASVHVTVSASDTVLRVEVLDDGGAPAAGAHGSGRGLIGLRERLAVYGGTLTAGPRPTGGYRVLAEIPLTGEGA</sequence>
<keyword evidence="8" id="KW-0902">Two-component regulatory system</keyword>
<dbReference type="PANTHER" id="PTHR24421:SF10">
    <property type="entry name" value="NITRATE_NITRITE SENSOR PROTEIN NARQ"/>
    <property type="match status" value="1"/>
</dbReference>
<evidence type="ECO:0000256" key="6">
    <source>
        <dbReference type="ARBA" id="ARBA00022777"/>
    </source>
</evidence>
<keyword evidence="5" id="KW-0547">Nucleotide-binding</keyword>
<reference evidence="13" key="1">
    <citation type="journal article" date="2019" name="Int. J. Syst. Evol. Microbiol.">
        <title>The Global Catalogue of Microorganisms (GCM) 10K type strain sequencing project: providing services to taxonomists for standard genome sequencing and annotation.</title>
        <authorList>
            <consortium name="The Broad Institute Genomics Platform"/>
            <consortium name="The Broad Institute Genome Sequencing Center for Infectious Disease"/>
            <person name="Wu L."/>
            <person name="Ma J."/>
        </authorList>
    </citation>
    <scope>NUCLEOTIDE SEQUENCE [LARGE SCALE GENOMIC DNA]</scope>
    <source>
        <strain evidence="13">JCM 17441</strain>
    </source>
</reference>
<evidence type="ECO:0000256" key="8">
    <source>
        <dbReference type="ARBA" id="ARBA00023012"/>
    </source>
</evidence>
<accession>A0ABP8DL64</accession>
<dbReference type="PANTHER" id="PTHR24421">
    <property type="entry name" value="NITRATE/NITRITE SENSOR PROTEIN NARX-RELATED"/>
    <property type="match status" value="1"/>
</dbReference>
<dbReference type="Pfam" id="PF07730">
    <property type="entry name" value="HisKA_3"/>
    <property type="match status" value="1"/>
</dbReference>
<evidence type="ECO:0000256" key="7">
    <source>
        <dbReference type="ARBA" id="ARBA00022840"/>
    </source>
</evidence>
<feature type="compositionally biased region" description="Basic and acidic residues" evidence="9">
    <location>
        <begin position="105"/>
        <end position="118"/>
    </location>
</feature>
<feature type="region of interest" description="Disordered" evidence="9">
    <location>
        <begin position="103"/>
        <end position="126"/>
    </location>
</feature>
<evidence type="ECO:0000259" key="10">
    <source>
        <dbReference type="Pfam" id="PF02518"/>
    </source>
</evidence>
<comment type="catalytic activity">
    <reaction evidence="1">
        <text>ATP + protein L-histidine = ADP + protein N-phospho-L-histidine.</text>
        <dbReference type="EC" id="2.7.13.3"/>
    </reaction>
</comment>
<proteinExistence type="predicted"/>
<keyword evidence="13" id="KW-1185">Reference proteome</keyword>
<dbReference type="InterPro" id="IPR050482">
    <property type="entry name" value="Sensor_HK_TwoCompSys"/>
</dbReference>
<keyword evidence="7" id="KW-0067">ATP-binding</keyword>
<evidence type="ECO:0000256" key="5">
    <source>
        <dbReference type="ARBA" id="ARBA00022741"/>
    </source>
</evidence>
<dbReference type="Pfam" id="PF02518">
    <property type="entry name" value="HATPase_c"/>
    <property type="match status" value="1"/>
</dbReference>
<feature type="domain" description="Histidine kinase/HSP90-like ATPase" evidence="10">
    <location>
        <begin position="386"/>
        <end position="472"/>
    </location>
</feature>
<evidence type="ECO:0000313" key="13">
    <source>
        <dbReference type="Proteomes" id="UP001500620"/>
    </source>
</evidence>
<dbReference type="Proteomes" id="UP001500620">
    <property type="component" value="Unassembled WGS sequence"/>
</dbReference>
<feature type="domain" description="Signal transduction histidine kinase subgroup 3 dimerisation and phosphoacceptor" evidence="11">
    <location>
        <begin position="275"/>
        <end position="337"/>
    </location>
</feature>
<evidence type="ECO:0000256" key="3">
    <source>
        <dbReference type="ARBA" id="ARBA00022553"/>
    </source>
</evidence>